<dbReference type="InterPro" id="IPR036864">
    <property type="entry name" value="Zn2-C6_fun-type_DNA-bd_sf"/>
</dbReference>
<accession>A0A0C3FDL6</accession>
<dbReference type="GO" id="GO:0008270">
    <property type="term" value="F:zinc ion binding"/>
    <property type="evidence" value="ECO:0007669"/>
    <property type="project" value="InterPro"/>
</dbReference>
<dbReference type="InterPro" id="IPR050815">
    <property type="entry name" value="TF_fung"/>
</dbReference>
<dbReference type="Proteomes" id="UP000054166">
    <property type="component" value="Unassembled WGS sequence"/>
</dbReference>
<dbReference type="PROSITE" id="PS50048">
    <property type="entry name" value="ZN2_CY6_FUNGAL_2"/>
    <property type="match status" value="1"/>
</dbReference>
<evidence type="ECO:0000259" key="7">
    <source>
        <dbReference type="PROSITE" id="PS50048"/>
    </source>
</evidence>
<dbReference type="SUPFAM" id="SSF57701">
    <property type="entry name" value="Zn2/Cys6 DNA-binding domain"/>
    <property type="match status" value="1"/>
</dbReference>
<name>A0A0C3FDL6_PILCF</name>
<dbReference type="PANTHER" id="PTHR47338">
    <property type="entry name" value="ZN(II)2CYS6 TRANSCRIPTION FACTOR (EUROFUNG)-RELATED"/>
    <property type="match status" value="1"/>
</dbReference>
<evidence type="ECO:0000313" key="9">
    <source>
        <dbReference type="Proteomes" id="UP000054166"/>
    </source>
</evidence>
<protein>
    <recommendedName>
        <fullName evidence="7">Zn(2)-C6 fungal-type domain-containing protein</fullName>
    </recommendedName>
</protein>
<dbReference type="Gene3D" id="4.10.240.10">
    <property type="entry name" value="Zn(2)-C6 fungal-type DNA-binding domain"/>
    <property type="match status" value="1"/>
</dbReference>
<dbReference type="EMBL" id="KN833021">
    <property type="protein sequence ID" value="KIM77869.1"/>
    <property type="molecule type" value="Genomic_DNA"/>
</dbReference>
<evidence type="ECO:0000256" key="6">
    <source>
        <dbReference type="SAM" id="MobiDB-lite"/>
    </source>
</evidence>
<dbReference type="SMART" id="SM00066">
    <property type="entry name" value="GAL4"/>
    <property type="match status" value="1"/>
</dbReference>
<dbReference type="Pfam" id="PF00172">
    <property type="entry name" value="Zn_clus"/>
    <property type="match status" value="1"/>
</dbReference>
<dbReference type="GO" id="GO:0000981">
    <property type="term" value="F:DNA-binding transcription factor activity, RNA polymerase II-specific"/>
    <property type="evidence" value="ECO:0007669"/>
    <property type="project" value="InterPro"/>
</dbReference>
<dbReference type="PANTHER" id="PTHR47338:SF29">
    <property type="entry name" value="ZN(2)-C6 FUNGAL-TYPE DOMAIN-CONTAINING PROTEIN"/>
    <property type="match status" value="1"/>
</dbReference>
<dbReference type="OrthoDB" id="39175at2759"/>
<feature type="region of interest" description="Disordered" evidence="6">
    <location>
        <begin position="119"/>
        <end position="171"/>
    </location>
</feature>
<evidence type="ECO:0000256" key="3">
    <source>
        <dbReference type="ARBA" id="ARBA00023015"/>
    </source>
</evidence>
<dbReference type="HOGENOM" id="CLU_708074_0_0_1"/>
<keyword evidence="3" id="KW-0805">Transcription regulation</keyword>
<feature type="compositionally biased region" description="Polar residues" evidence="6">
    <location>
        <begin position="133"/>
        <end position="155"/>
    </location>
</feature>
<organism evidence="8 9">
    <name type="scientific">Piloderma croceum (strain F 1598)</name>
    <dbReference type="NCBI Taxonomy" id="765440"/>
    <lineage>
        <taxon>Eukaryota</taxon>
        <taxon>Fungi</taxon>
        <taxon>Dikarya</taxon>
        <taxon>Basidiomycota</taxon>
        <taxon>Agaricomycotina</taxon>
        <taxon>Agaricomycetes</taxon>
        <taxon>Agaricomycetidae</taxon>
        <taxon>Atheliales</taxon>
        <taxon>Atheliaceae</taxon>
        <taxon>Piloderma</taxon>
    </lineage>
</organism>
<evidence type="ECO:0000313" key="8">
    <source>
        <dbReference type="EMBL" id="KIM77869.1"/>
    </source>
</evidence>
<comment type="subcellular location">
    <subcellularLocation>
        <location evidence="1">Nucleus</location>
    </subcellularLocation>
</comment>
<evidence type="ECO:0000256" key="2">
    <source>
        <dbReference type="ARBA" id="ARBA00022723"/>
    </source>
</evidence>
<keyword evidence="9" id="KW-1185">Reference proteome</keyword>
<evidence type="ECO:0000256" key="4">
    <source>
        <dbReference type="ARBA" id="ARBA00023163"/>
    </source>
</evidence>
<keyword evidence="4" id="KW-0804">Transcription</keyword>
<evidence type="ECO:0000256" key="1">
    <source>
        <dbReference type="ARBA" id="ARBA00004123"/>
    </source>
</evidence>
<dbReference type="GO" id="GO:0005634">
    <property type="term" value="C:nucleus"/>
    <property type="evidence" value="ECO:0007669"/>
    <property type="project" value="UniProtKB-SubCell"/>
</dbReference>
<dbReference type="InParanoid" id="A0A0C3FDL6"/>
<proteinExistence type="predicted"/>
<sequence length="390" mass="43551">MPQVSNASESSSTHDSGRSSGTGSRNASNPKVLKRFQACHQCRKRKLKCDAKRPCSTCVRSYAHAVAHTPKGAEVPPKLECTFDTVLEVNPVGADVPKNRYDTLESRIDELETLLYHNRRSNDYDSSPPPQFDSWSQSLDRQSNNLQGSSTSLSHTPPDINGQVDSASFTGFPHSKQNLTATATALATSSTSDVEATFFDHQFVPTFDLTGVGSSVNEDNFSFISQLEYPTREEVPVLSDPSPELEMIWSNWPPNLPPPDLLRHLVEVFFAFQHHARRLFHAPSFMASLSLPPSDPGFPIAPVLHAICSVSPMYTAVVSSPPLPNFARQAPDEIFQQRHRVNERRPESFAEEQARRARETIDVYVSRGEQPIQVMQANVILSWYFWCHAK</sequence>
<dbReference type="STRING" id="765440.A0A0C3FDL6"/>
<feature type="domain" description="Zn(2)-C6 fungal-type" evidence="7">
    <location>
        <begin position="38"/>
        <end position="83"/>
    </location>
</feature>
<dbReference type="AlphaFoldDB" id="A0A0C3FDL6"/>
<keyword evidence="5" id="KW-0539">Nucleus</keyword>
<reference evidence="9" key="2">
    <citation type="submission" date="2015-01" db="EMBL/GenBank/DDBJ databases">
        <title>Evolutionary Origins and Diversification of the Mycorrhizal Mutualists.</title>
        <authorList>
            <consortium name="DOE Joint Genome Institute"/>
            <consortium name="Mycorrhizal Genomics Consortium"/>
            <person name="Kohler A."/>
            <person name="Kuo A."/>
            <person name="Nagy L.G."/>
            <person name="Floudas D."/>
            <person name="Copeland A."/>
            <person name="Barry K.W."/>
            <person name="Cichocki N."/>
            <person name="Veneault-Fourrey C."/>
            <person name="LaButti K."/>
            <person name="Lindquist E.A."/>
            <person name="Lipzen A."/>
            <person name="Lundell T."/>
            <person name="Morin E."/>
            <person name="Murat C."/>
            <person name="Riley R."/>
            <person name="Ohm R."/>
            <person name="Sun H."/>
            <person name="Tunlid A."/>
            <person name="Henrissat B."/>
            <person name="Grigoriev I.V."/>
            <person name="Hibbett D.S."/>
            <person name="Martin F."/>
        </authorList>
    </citation>
    <scope>NUCLEOTIDE SEQUENCE [LARGE SCALE GENOMIC DNA]</scope>
    <source>
        <strain evidence="9">F 1598</strain>
    </source>
</reference>
<dbReference type="CDD" id="cd00067">
    <property type="entry name" value="GAL4"/>
    <property type="match status" value="1"/>
</dbReference>
<dbReference type="CDD" id="cd12148">
    <property type="entry name" value="fungal_TF_MHR"/>
    <property type="match status" value="1"/>
</dbReference>
<reference evidence="8 9" key="1">
    <citation type="submission" date="2014-04" db="EMBL/GenBank/DDBJ databases">
        <authorList>
            <consortium name="DOE Joint Genome Institute"/>
            <person name="Kuo A."/>
            <person name="Tarkka M."/>
            <person name="Buscot F."/>
            <person name="Kohler A."/>
            <person name="Nagy L.G."/>
            <person name="Floudas D."/>
            <person name="Copeland A."/>
            <person name="Barry K.W."/>
            <person name="Cichocki N."/>
            <person name="Veneault-Fourrey C."/>
            <person name="LaButti K."/>
            <person name="Lindquist E.A."/>
            <person name="Lipzen A."/>
            <person name="Lundell T."/>
            <person name="Morin E."/>
            <person name="Murat C."/>
            <person name="Sun H."/>
            <person name="Tunlid A."/>
            <person name="Henrissat B."/>
            <person name="Grigoriev I.V."/>
            <person name="Hibbett D.S."/>
            <person name="Martin F."/>
            <person name="Nordberg H.P."/>
            <person name="Cantor M.N."/>
            <person name="Hua S.X."/>
        </authorList>
    </citation>
    <scope>NUCLEOTIDE SEQUENCE [LARGE SCALE GENOMIC DNA]</scope>
    <source>
        <strain evidence="8 9">F 1598</strain>
    </source>
</reference>
<keyword evidence="2" id="KW-0479">Metal-binding</keyword>
<evidence type="ECO:0000256" key="5">
    <source>
        <dbReference type="ARBA" id="ARBA00023242"/>
    </source>
</evidence>
<feature type="compositionally biased region" description="Low complexity" evidence="6">
    <location>
        <begin position="8"/>
        <end position="29"/>
    </location>
</feature>
<feature type="region of interest" description="Disordered" evidence="6">
    <location>
        <begin position="1"/>
        <end position="30"/>
    </location>
</feature>
<dbReference type="InterPro" id="IPR001138">
    <property type="entry name" value="Zn2Cys6_DnaBD"/>
</dbReference>
<gene>
    <name evidence="8" type="ORF">PILCRDRAFT_611893</name>
</gene>